<dbReference type="InterPro" id="IPR001937">
    <property type="entry name" value="GalP_UDPtransf1"/>
</dbReference>
<dbReference type="PIRSF" id="PIRSF000808">
    <property type="entry name" value="GalT"/>
    <property type="match status" value="1"/>
</dbReference>
<feature type="domain" description="DUF4921" evidence="1">
    <location>
        <begin position="139"/>
        <end position="322"/>
    </location>
</feature>
<keyword evidence="2" id="KW-0548">Nucleotidyltransferase</keyword>
<dbReference type="InterPro" id="IPR032576">
    <property type="entry name" value="DUF4921"/>
</dbReference>
<dbReference type="Proteomes" id="UP001157733">
    <property type="component" value="Chromosome"/>
</dbReference>
<dbReference type="Pfam" id="PF16268">
    <property type="entry name" value="DUF4921"/>
    <property type="match status" value="1"/>
</dbReference>
<gene>
    <name evidence="2" type="primary">galT</name>
    <name evidence="2" type="ORF">NSPWAT_1858</name>
</gene>
<accession>A0ABM9HFB5</accession>
<evidence type="ECO:0000313" key="2">
    <source>
        <dbReference type="EMBL" id="CAI2718714.1"/>
    </source>
</evidence>
<keyword evidence="3" id="KW-1185">Reference proteome</keyword>
<proteinExistence type="predicted"/>
<dbReference type="InterPro" id="IPR036265">
    <property type="entry name" value="HIT-like_sf"/>
</dbReference>
<evidence type="ECO:0000259" key="1">
    <source>
        <dbReference type="Pfam" id="PF16268"/>
    </source>
</evidence>
<dbReference type="InterPro" id="IPR053177">
    <property type="entry name" value="ADP-glucose_phosphorylase"/>
</dbReference>
<dbReference type="RefSeq" id="WP_282011597.1">
    <property type="nucleotide sequence ID" value="NZ_OX336137.1"/>
</dbReference>
<dbReference type="PANTHER" id="PTHR42763">
    <property type="entry name" value="ADP-GLUCOSE PHOSPHORYLASE"/>
    <property type="match status" value="1"/>
</dbReference>
<name>A0ABM9HFB5_9BACT</name>
<dbReference type="EC" id="2.7.7.12" evidence="2"/>
<organism evidence="2 3">
    <name type="scientific">Nitrospina watsonii</name>
    <dbReference type="NCBI Taxonomy" id="1323948"/>
    <lineage>
        <taxon>Bacteria</taxon>
        <taxon>Pseudomonadati</taxon>
        <taxon>Nitrospinota/Tectimicrobiota group</taxon>
        <taxon>Nitrospinota</taxon>
        <taxon>Nitrospinia</taxon>
        <taxon>Nitrospinales</taxon>
        <taxon>Nitrospinaceae</taxon>
        <taxon>Nitrospina</taxon>
    </lineage>
</organism>
<reference evidence="2 3" key="1">
    <citation type="submission" date="2022-09" db="EMBL/GenBank/DDBJ databases">
        <authorList>
            <person name="Kop L."/>
        </authorList>
    </citation>
    <scope>NUCLEOTIDE SEQUENCE [LARGE SCALE GENOMIC DNA]</scope>
    <source>
        <strain evidence="2 3">347</strain>
    </source>
</reference>
<evidence type="ECO:0000313" key="3">
    <source>
        <dbReference type="Proteomes" id="UP001157733"/>
    </source>
</evidence>
<dbReference type="PANTHER" id="PTHR42763:SF1">
    <property type="entry name" value="UDP-GLUCOSE--HEXOSE-1-PHOSPHATE URIDYLYLTRANSFERASE"/>
    <property type="match status" value="1"/>
</dbReference>
<dbReference type="Gene3D" id="3.30.428.10">
    <property type="entry name" value="HIT-like"/>
    <property type="match status" value="2"/>
</dbReference>
<protein>
    <submittedName>
        <fullName evidence="2">Galactose-1-phosphate uridylyltransferase</fullName>
        <ecNumber evidence="2">2.7.7.12</ecNumber>
    </submittedName>
</protein>
<dbReference type="EMBL" id="OX336137">
    <property type="protein sequence ID" value="CAI2718714.1"/>
    <property type="molecule type" value="Genomic_DNA"/>
</dbReference>
<keyword evidence="2" id="KW-0808">Transferase</keyword>
<sequence>MPELRKDPIVDRWVIIAQERGKRPADFPSPTVHTQAGFCPFCRGNESKTPSEILALRPEGSHANGPGWSLRVVPNKYPALTIEGGIDRVGEGLYDKMNAIGAHEVIIEGPCHEEALEELPERSMQETLWAFQQRIIDLKRDPRFRYILVFKNHGEAAGATLEHTHSQLVALPIVPELMLQELAGAKRHYTYKERCIYCDIIAQERGDGRRIVTENHDFIALCPYAPRFPFETWILPKYHQAHFENDSPDALAGAANILKDVLTKIRIACNQPPYNFVLHNGTVTDEHNTYFHWHLEIMPKLTKLAGFEEGTGFHINPVSPEEAAGILRSCTVQP</sequence>
<dbReference type="SUPFAM" id="SSF54197">
    <property type="entry name" value="HIT-like"/>
    <property type="match status" value="2"/>
</dbReference>
<dbReference type="GO" id="GO:0008108">
    <property type="term" value="F:UDP-glucose:hexose-1-phosphate uridylyltransferase activity"/>
    <property type="evidence" value="ECO:0007669"/>
    <property type="project" value="UniProtKB-EC"/>
</dbReference>